<comment type="caution">
    <text evidence="2">The sequence shown here is derived from an EMBL/GenBank/DDBJ whole genome shotgun (WGS) entry which is preliminary data.</text>
</comment>
<feature type="signal peptide" evidence="1">
    <location>
        <begin position="1"/>
        <end position="25"/>
    </location>
</feature>
<keyword evidence="3" id="KW-1185">Reference proteome</keyword>
<evidence type="ECO:0000256" key="1">
    <source>
        <dbReference type="SAM" id="SignalP"/>
    </source>
</evidence>
<evidence type="ECO:0000313" key="3">
    <source>
        <dbReference type="Proteomes" id="UP000036403"/>
    </source>
</evidence>
<dbReference type="STRING" id="67767.A0A0J7K5B5"/>
<organism evidence="2 3">
    <name type="scientific">Lasius niger</name>
    <name type="common">Black garden ant</name>
    <dbReference type="NCBI Taxonomy" id="67767"/>
    <lineage>
        <taxon>Eukaryota</taxon>
        <taxon>Metazoa</taxon>
        <taxon>Ecdysozoa</taxon>
        <taxon>Arthropoda</taxon>
        <taxon>Hexapoda</taxon>
        <taxon>Insecta</taxon>
        <taxon>Pterygota</taxon>
        <taxon>Neoptera</taxon>
        <taxon>Endopterygota</taxon>
        <taxon>Hymenoptera</taxon>
        <taxon>Apocrita</taxon>
        <taxon>Aculeata</taxon>
        <taxon>Formicoidea</taxon>
        <taxon>Formicidae</taxon>
        <taxon>Formicinae</taxon>
        <taxon>Lasius</taxon>
        <taxon>Lasius</taxon>
    </lineage>
</organism>
<sequence length="82" mass="9710">MTGKAIRHLLYILLAIVGVVRRGKCEFLERAEHDDYLNEYYLVFDESKHLQLHEVDDTMLEIDLINRNRLTHEAPRVLYQVG</sequence>
<dbReference type="PaxDb" id="67767-A0A0J7K5B5"/>
<dbReference type="EMBL" id="LBMM01013813">
    <property type="protein sequence ID" value="KMQ85469.1"/>
    <property type="molecule type" value="Genomic_DNA"/>
</dbReference>
<feature type="non-terminal residue" evidence="2">
    <location>
        <position position="82"/>
    </location>
</feature>
<keyword evidence="1" id="KW-0732">Signal</keyword>
<protein>
    <submittedName>
        <fullName evidence="2">Giant-lens protein</fullName>
    </submittedName>
</protein>
<accession>A0A0J7K5B5</accession>
<feature type="chain" id="PRO_5005290181" evidence="1">
    <location>
        <begin position="26"/>
        <end position="82"/>
    </location>
</feature>
<reference evidence="2 3" key="1">
    <citation type="submission" date="2015-04" db="EMBL/GenBank/DDBJ databases">
        <title>Lasius niger genome sequencing.</title>
        <authorList>
            <person name="Konorov E.A."/>
            <person name="Nikitin M.A."/>
            <person name="Kirill M.V."/>
            <person name="Chang P."/>
        </authorList>
    </citation>
    <scope>NUCLEOTIDE SEQUENCE [LARGE SCALE GENOMIC DNA]</scope>
    <source>
        <tissue evidence="2">Whole</tissue>
    </source>
</reference>
<evidence type="ECO:0000313" key="2">
    <source>
        <dbReference type="EMBL" id="KMQ85469.1"/>
    </source>
</evidence>
<dbReference type="AlphaFoldDB" id="A0A0J7K5B5"/>
<name>A0A0J7K5B5_LASNI</name>
<proteinExistence type="predicted"/>
<gene>
    <name evidence="2" type="ORF">RF55_15966</name>
</gene>
<dbReference type="Proteomes" id="UP000036403">
    <property type="component" value="Unassembled WGS sequence"/>
</dbReference>